<name>A0A9X1A6K4_9HYPH</name>
<protein>
    <submittedName>
        <fullName evidence="1">Uncharacterized protein</fullName>
    </submittedName>
</protein>
<dbReference type="AlphaFoldDB" id="A0A9X1A6K4"/>
<reference evidence="1" key="1">
    <citation type="journal article" date="2021" name="Microorganisms">
        <title>Phylogenomic Reconstruction and Metabolic Potential of the Genus Aminobacter.</title>
        <authorList>
            <person name="Artuso I."/>
            <person name="Turrini P."/>
            <person name="Pirolo M."/>
            <person name="Lugli G.A."/>
            <person name="Ventura M."/>
            <person name="Visca P."/>
        </authorList>
    </citation>
    <scope>NUCLEOTIDE SEQUENCE</scope>
    <source>
        <strain evidence="1">LMG 26462</strain>
    </source>
</reference>
<proteinExistence type="predicted"/>
<keyword evidence="2" id="KW-1185">Reference proteome</keyword>
<dbReference type="EMBL" id="JAFLWW010000001">
    <property type="protein sequence ID" value="MBT1154296.1"/>
    <property type="molecule type" value="Genomic_DNA"/>
</dbReference>
<evidence type="ECO:0000313" key="1">
    <source>
        <dbReference type="EMBL" id="MBT1154296.1"/>
    </source>
</evidence>
<dbReference type="Proteomes" id="UP001138921">
    <property type="component" value="Unassembled WGS sequence"/>
</dbReference>
<sequence>MSLPVLVAMVVVGIAAVIAAVHLSGGSVRTRLSGTDQALQRFAMDFPDVTSSAVFLTEDSGTAFLLLENGSVGIVRSIGDKFLTRIVARADVAALRALDDRTVSLRLRDFTWNGGDFRFADTEAAGALMATLSGNVGAYGTRENA</sequence>
<reference evidence="1" key="2">
    <citation type="submission" date="2021-03" db="EMBL/GenBank/DDBJ databases">
        <authorList>
            <person name="Artuso I."/>
            <person name="Turrini P."/>
            <person name="Pirolo M."/>
            <person name="Lugli G.A."/>
            <person name="Ventura M."/>
            <person name="Visca P."/>
        </authorList>
    </citation>
    <scope>NUCLEOTIDE SEQUENCE</scope>
    <source>
        <strain evidence="1">LMG 26462</strain>
    </source>
</reference>
<accession>A0A9X1A6K4</accession>
<gene>
    <name evidence="1" type="ORF">J1C56_01690</name>
</gene>
<organism evidence="1 2">
    <name type="scientific">Aminobacter anthyllidis</name>
    <dbReference type="NCBI Taxonomy" id="1035067"/>
    <lineage>
        <taxon>Bacteria</taxon>
        <taxon>Pseudomonadati</taxon>
        <taxon>Pseudomonadota</taxon>
        <taxon>Alphaproteobacteria</taxon>
        <taxon>Hyphomicrobiales</taxon>
        <taxon>Phyllobacteriaceae</taxon>
        <taxon>Aminobacter</taxon>
    </lineage>
</organism>
<comment type="caution">
    <text evidence="1">The sequence shown here is derived from an EMBL/GenBank/DDBJ whole genome shotgun (WGS) entry which is preliminary data.</text>
</comment>
<evidence type="ECO:0000313" key="2">
    <source>
        <dbReference type="Proteomes" id="UP001138921"/>
    </source>
</evidence>
<dbReference type="RefSeq" id="WP_214385396.1">
    <property type="nucleotide sequence ID" value="NZ_JAFLWW010000001.1"/>
</dbReference>